<dbReference type="InterPro" id="IPR046955">
    <property type="entry name" value="PHR1-like"/>
</dbReference>
<dbReference type="FunFam" id="1.10.10.60:FF:000002">
    <property type="entry name" value="Myb family transcription factor"/>
    <property type="match status" value="1"/>
</dbReference>
<keyword evidence="1" id="KW-0805">Transcription regulation</keyword>
<keyword evidence="3" id="KW-0539">Nucleus</keyword>
<accession>A0ABD3GQI8</accession>
<dbReference type="Pfam" id="PF00249">
    <property type="entry name" value="Myb_DNA-binding"/>
    <property type="match status" value="1"/>
</dbReference>
<evidence type="ECO:0000256" key="1">
    <source>
        <dbReference type="ARBA" id="ARBA00023015"/>
    </source>
</evidence>
<evidence type="ECO:0000256" key="4">
    <source>
        <dbReference type="SAM" id="MobiDB-lite"/>
    </source>
</evidence>
<organism evidence="6 7">
    <name type="scientific">Riccia sorocarpa</name>
    <dbReference type="NCBI Taxonomy" id="122646"/>
    <lineage>
        <taxon>Eukaryota</taxon>
        <taxon>Viridiplantae</taxon>
        <taxon>Streptophyta</taxon>
        <taxon>Embryophyta</taxon>
        <taxon>Marchantiophyta</taxon>
        <taxon>Marchantiopsida</taxon>
        <taxon>Marchantiidae</taxon>
        <taxon>Marchantiales</taxon>
        <taxon>Ricciaceae</taxon>
        <taxon>Riccia</taxon>
    </lineage>
</organism>
<reference evidence="6 7" key="1">
    <citation type="submission" date="2024-09" db="EMBL/GenBank/DDBJ databases">
        <title>Chromosome-scale assembly of Riccia sorocarpa.</title>
        <authorList>
            <person name="Paukszto L."/>
        </authorList>
    </citation>
    <scope>NUCLEOTIDE SEQUENCE [LARGE SCALE GENOMIC DNA]</scope>
    <source>
        <strain evidence="6">LP-2024</strain>
        <tissue evidence="6">Aerial parts of the thallus</tissue>
    </source>
</reference>
<gene>
    <name evidence="6" type="ORF">R1sor_023316</name>
</gene>
<evidence type="ECO:0000313" key="6">
    <source>
        <dbReference type="EMBL" id="KAL3680360.1"/>
    </source>
</evidence>
<dbReference type="SUPFAM" id="SSF46689">
    <property type="entry name" value="Homeodomain-like"/>
    <property type="match status" value="1"/>
</dbReference>
<dbReference type="Proteomes" id="UP001633002">
    <property type="component" value="Unassembled WGS sequence"/>
</dbReference>
<name>A0ABD3GQI8_9MARC</name>
<dbReference type="PROSITE" id="PS51294">
    <property type="entry name" value="HTH_MYB"/>
    <property type="match status" value="1"/>
</dbReference>
<dbReference type="InterPro" id="IPR017930">
    <property type="entry name" value="Myb_dom"/>
</dbReference>
<sequence>MHWVARTESQRPACPPSGVMHRQKVQNWQPPQFNATALVPCGAQRFDHGGPGPSVQYLHQQHYASKQPVHGNTQPPSLMQASSGYMVPSEVPSRQQVLALPGASTSNPSLHSQPISLVPTSNGAPHTSLYSLPPHSQPSVNPQSLHPPSVPSPQQYVDAAHTGHQPTHSKSNLDEDFTDQLQRFLDSPDGASSDQMAESPCNEAFGTTVEDGWPSWSEYVPDDSGIATCWTNFEPAVDSSGDPVVRTVYQSKDYPTLRLPEGGQPSDQLQPGVHLQTQSNGAPPGNNAASAKQRLRWTPELHERFVEAVSQLGGADKATPKGVLKVMSVKGLTIYHVKSHLQKYRLAKYIPENAEGKSEKRRNQDIIQQIDTTSGIQLTEALRLQLEVQKRLHEQLEVQRHLQLRIEAQGKYLQKIIEDQSKFGGVLSYKLVPTGLSESDPPGTVLISSAAQLAGEIVLPSSSVTAAAGAVNAEEKDKEQTGSEQPAKRSRSDESSMVSDDKLASSDQNQAVLGSGEKSQVVSDNPSLISKPAAPLTVNTEQSSNPPLLIFRENDSSASPAQPDTPSQAQQQSAPVERKVLPESAQKPDVASSDMSAAAPITTSTQPLLASDTSLGPVGSVILDAGSVEKASAADPSLPLEDPHSNGTVKANS</sequence>
<feature type="region of interest" description="Disordered" evidence="4">
    <location>
        <begin position="258"/>
        <end position="291"/>
    </location>
</feature>
<feature type="compositionally biased region" description="Polar residues" evidence="4">
    <location>
        <begin position="66"/>
        <end position="83"/>
    </location>
</feature>
<feature type="compositionally biased region" description="Polar residues" evidence="4">
    <location>
        <begin position="556"/>
        <end position="574"/>
    </location>
</feature>
<dbReference type="PANTHER" id="PTHR31499:SF43">
    <property type="entry name" value="MYB FAMILY TRANSCRIPTION FACTOR APL"/>
    <property type="match status" value="1"/>
</dbReference>
<dbReference type="Pfam" id="PF14379">
    <property type="entry name" value="Myb_CC_LHEQLE"/>
    <property type="match status" value="1"/>
</dbReference>
<proteinExistence type="predicted"/>
<feature type="region of interest" description="Disordered" evidence="4">
    <location>
        <begin position="66"/>
        <end position="173"/>
    </location>
</feature>
<feature type="compositionally biased region" description="Polar residues" evidence="4">
    <location>
        <begin position="505"/>
        <end position="528"/>
    </location>
</feature>
<feature type="compositionally biased region" description="Polar residues" evidence="4">
    <location>
        <begin position="103"/>
        <end position="130"/>
    </location>
</feature>
<evidence type="ECO:0000256" key="3">
    <source>
        <dbReference type="ARBA" id="ARBA00023242"/>
    </source>
</evidence>
<evidence type="ECO:0000256" key="2">
    <source>
        <dbReference type="ARBA" id="ARBA00023163"/>
    </source>
</evidence>
<evidence type="ECO:0000313" key="7">
    <source>
        <dbReference type="Proteomes" id="UP001633002"/>
    </source>
</evidence>
<dbReference type="InterPro" id="IPR006447">
    <property type="entry name" value="Myb_dom_plants"/>
</dbReference>
<dbReference type="Gene3D" id="1.10.10.60">
    <property type="entry name" value="Homeodomain-like"/>
    <property type="match status" value="1"/>
</dbReference>
<dbReference type="NCBIfam" id="TIGR01557">
    <property type="entry name" value="myb_SHAQKYF"/>
    <property type="match status" value="1"/>
</dbReference>
<keyword evidence="2" id="KW-0804">Transcription</keyword>
<feature type="compositionally biased region" description="Basic and acidic residues" evidence="4">
    <location>
        <begin position="473"/>
        <end position="504"/>
    </location>
</feature>
<dbReference type="InterPro" id="IPR025756">
    <property type="entry name" value="Myb_CC_LHEQLE"/>
</dbReference>
<dbReference type="PANTHER" id="PTHR31499">
    <property type="entry name" value="MYB FAMILY TRANSCRIPTION FACTOR PHL11"/>
    <property type="match status" value="1"/>
</dbReference>
<keyword evidence="7" id="KW-1185">Reference proteome</keyword>
<feature type="region of interest" description="Disordered" evidence="4">
    <location>
        <begin position="469"/>
        <end position="653"/>
    </location>
</feature>
<dbReference type="InterPro" id="IPR001005">
    <property type="entry name" value="SANT/Myb"/>
</dbReference>
<feature type="domain" description="HTH myb-type" evidence="5">
    <location>
        <begin position="289"/>
        <end position="349"/>
    </location>
</feature>
<feature type="compositionally biased region" description="Low complexity" evidence="4">
    <location>
        <begin position="279"/>
        <end position="291"/>
    </location>
</feature>
<dbReference type="InterPro" id="IPR009057">
    <property type="entry name" value="Homeodomain-like_sf"/>
</dbReference>
<feature type="compositionally biased region" description="Polar residues" evidence="4">
    <location>
        <begin position="537"/>
        <end position="546"/>
    </location>
</feature>
<feature type="compositionally biased region" description="Polar residues" evidence="4">
    <location>
        <begin position="137"/>
        <end position="146"/>
    </location>
</feature>
<protein>
    <recommendedName>
        <fullName evidence="5">HTH myb-type domain-containing protein</fullName>
    </recommendedName>
</protein>
<dbReference type="AlphaFoldDB" id="A0ABD3GQI8"/>
<evidence type="ECO:0000259" key="5">
    <source>
        <dbReference type="PROSITE" id="PS51294"/>
    </source>
</evidence>
<comment type="caution">
    <text evidence="6">The sequence shown here is derived from an EMBL/GenBank/DDBJ whole genome shotgun (WGS) entry which is preliminary data.</text>
</comment>
<feature type="region of interest" description="Disordered" evidence="4">
    <location>
        <begin position="1"/>
        <end position="22"/>
    </location>
</feature>
<dbReference type="EMBL" id="JBJQOH010000007">
    <property type="protein sequence ID" value="KAL3680360.1"/>
    <property type="molecule type" value="Genomic_DNA"/>
</dbReference>
<feature type="compositionally biased region" description="Polar residues" evidence="4">
    <location>
        <begin position="601"/>
        <end position="614"/>
    </location>
</feature>